<dbReference type="GO" id="GO:0005298">
    <property type="term" value="F:proline:sodium symporter activity"/>
    <property type="evidence" value="ECO:0007669"/>
    <property type="project" value="TreeGrafter"/>
</dbReference>
<dbReference type="GO" id="GO:0015824">
    <property type="term" value="P:proline transport"/>
    <property type="evidence" value="ECO:0007669"/>
    <property type="project" value="TreeGrafter"/>
</dbReference>
<evidence type="ECO:0000256" key="11">
    <source>
        <dbReference type="ARBA" id="ARBA00023201"/>
    </source>
</evidence>
<dbReference type="PANTHER" id="PTHR48086">
    <property type="entry name" value="SODIUM/PROLINE SYMPORTER-RELATED"/>
    <property type="match status" value="1"/>
</dbReference>
<keyword evidence="9" id="KW-0406">Ion transport</keyword>
<evidence type="ECO:0000256" key="4">
    <source>
        <dbReference type="ARBA" id="ARBA00022475"/>
    </source>
</evidence>
<dbReference type="GO" id="GO:0015193">
    <property type="term" value="F:L-proline transmembrane transporter activity"/>
    <property type="evidence" value="ECO:0007669"/>
    <property type="project" value="TreeGrafter"/>
</dbReference>
<feature type="non-terminal residue" evidence="15">
    <location>
        <position position="71"/>
    </location>
</feature>
<dbReference type="AlphaFoldDB" id="A0A4R5VLC4"/>
<comment type="catalytic activity">
    <reaction evidence="12">
        <text>L-proline(in) + Na(+)(in) = L-proline(out) + Na(+)(out)</text>
        <dbReference type="Rhea" id="RHEA:28967"/>
        <dbReference type="ChEBI" id="CHEBI:29101"/>
        <dbReference type="ChEBI" id="CHEBI:60039"/>
    </reaction>
</comment>
<dbReference type="PROSITE" id="PS50283">
    <property type="entry name" value="NA_SOLUT_SYMP_3"/>
    <property type="match status" value="1"/>
</dbReference>
<accession>A0A4R5VLC4</accession>
<evidence type="ECO:0000256" key="6">
    <source>
        <dbReference type="ARBA" id="ARBA00022847"/>
    </source>
</evidence>
<dbReference type="InterPro" id="IPR050277">
    <property type="entry name" value="Sodium:Solute_Symporter"/>
</dbReference>
<keyword evidence="3" id="KW-0813">Transport</keyword>
<dbReference type="InterPro" id="IPR001734">
    <property type="entry name" value="Na/solute_symporter"/>
</dbReference>
<protein>
    <submittedName>
        <fullName evidence="15">Sodium:proline symporter</fullName>
    </submittedName>
</protein>
<organism evidence="15 16">
    <name type="scientific">Bacillus salipaludis</name>
    <dbReference type="NCBI Taxonomy" id="2547811"/>
    <lineage>
        <taxon>Bacteria</taxon>
        <taxon>Bacillati</taxon>
        <taxon>Bacillota</taxon>
        <taxon>Bacilli</taxon>
        <taxon>Bacillales</taxon>
        <taxon>Bacillaceae</taxon>
        <taxon>Bacillus</taxon>
    </lineage>
</organism>
<keyword evidence="10 14" id="KW-0472">Membrane</keyword>
<evidence type="ECO:0000256" key="3">
    <source>
        <dbReference type="ARBA" id="ARBA00022448"/>
    </source>
</evidence>
<comment type="caution">
    <text evidence="15">The sequence shown here is derived from an EMBL/GenBank/DDBJ whole genome shotgun (WGS) entry which is preliminary data.</text>
</comment>
<evidence type="ECO:0000256" key="14">
    <source>
        <dbReference type="SAM" id="Phobius"/>
    </source>
</evidence>
<reference evidence="15 16" key="1">
    <citation type="submission" date="2019-03" db="EMBL/GenBank/DDBJ databases">
        <title>Bacillus niacini sp. nov. a Nicotinate-Metabolizing Mesophile Isolated from Soil.</title>
        <authorList>
            <person name="Zhang G."/>
        </authorList>
    </citation>
    <scope>NUCLEOTIDE SEQUENCE [LARGE SCALE GENOMIC DNA]</scope>
    <source>
        <strain evidence="15 16">WN066</strain>
    </source>
</reference>
<evidence type="ECO:0000256" key="8">
    <source>
        <dbReference type="ARBA" id="ARBA00023053"/>
    </source>
</evidence>
<dbReference type="InterPro" id="IPR038377">
    <property type="entry name" value="Na/Glc_symporter_sf"/>
</dbReference>
<dbReference type="Pfam" id="PF00474">
    <property type="entry name" value="SSF"/>
    <property type="match status" value="1"/>
</dbReference>
<evidence type="ECO:0000256" key="13">
    <source>
        <dbReference type="RuleBase" id="RU362091"/>
    </source>
</evidence>
<comment type="subcellular location">
    <subcellularLocation>
        <location evidence="1">Cell membrane</location>
        <topology evidence="1">Multi-pass membrane protein</topology>
    </subcellularLocation>
</comment>
<dbReference type="Proteomes" id="UP000295132">
    <property type="component" value="Unassembled WGS sequence"/>
</dbReference>
<feature type="transmembrane region" description="Helical" evidence="14">
    <location>
        <begin position="6"/>
        <end position="26"/>
    </location>
</feature>
<evidence type="ECO:0000256" key="5">
    <source>
        <dbReference type="ARBA" id="ARBA00022692"/>
    </source>
</evidence>
<name>A0A4R5VLC4_9BACI</name>
<evidence type="ECO:0000256" key="7">
    <source>
        <dbReference type="ARBA" id="ARBA00022989"/>
    </source>
</evidence>
<keyword evidence="11" id="KW-0739">Sodium transport</keyword>
<gene>
    <name evidence="15" type="ORF">E2K98_22230</name>
</gene>
<dbReference type="EMBL" id="SMYO01000012">
    <property type="protein sequence ID" value="TDK58574.1"/>
    <property type="molecule type" value="Genomic_DNA"/>
</dbReference>
<keyword evidence="4" id="KW-1003">Cell membrane</keyword>
<keyword evidence="6" id="KW-0769">Symport</keyword>
<dbReference type="Gene3D" id="1.20.1730.10">
    <property type="entry name" value="Sodium/glucose cotransporter"/>
    <property type="match status" value="1"/>
</dbReference>
<keyword evidence="7 14" id="KW-1133">Transmembrane helix</keyword>
<evidence type="ECO:0000313" key="15">
    <source>
        <dbReference type="EMBL" id="TDK58574.1"/>
    </source>
</evidence>
<keyword evidence="5 14" id="KW-0812">Transmembrane</keyword>
<evidence type="ECO:0000256" key="10">
    <source>
        <dbReference type="ARBA" id="ARBA00023136"/>
    </source>
</evidence>
<keyword evidence="8" id="KW-0915">Sodium</keyword>
<evidence type="ECO:0000256" key="2">
    <source>
        <dbReference type="ARBA" id="ARBA00006434"/>
    </source>
</evidence>
<proteinExistence type="inferred from homology"/>
<evidence type="ECO:0000256" key="9">
    <source>
        <dbReference type="ARBA" id="ARBA00023065"/>
    </source>
</evidence>
<evidence type="ECO:0000256" key="12">
    <source>
        <dbReference type="ARBA" id="ARBA00033708"/>
    </source>
</evidence>
<comment type="similarity">
    <text evidence="2 13">Belongs to the sodium:solute symporter (SSF) (TC 2.A.21) family.</text>
</comment>
<dbReference type="PANTHER" id="PTHR48086:SF3">
    <property type="entry name" value="SODIUM_PROLINE SYMPORTER"/>
    <property type="match status" value="1"/>
</dbReference>
<sequence>MSHQTLQLVSIGIYLAGMLLIGWYAYRKTSNLTDYMLGGRSLGPAVTALSAGAADMSGWLLMGLPGGIYVT</sequence>
<evidence type="ECO:0000313" key="16">
    <source>
        <dbReference type="Proteomes" id="UP000295132"/>
    </source>
</evidence>
<evidence type="ECO:0000256" key="1">
    <source>
        <dbReference type="ARBA" id="ARBA00004651"/>
    </source>
</evidence>
<dbReference type="GO" id="GO:0005886">
    <property type="term" value="C:plasma membrane"/>
    <property type="evidence" value="ECO:0007669"/>
    <property type="project" value="UniProtKB-SubCell"/>
</dbReference>